<comment type="subcellular location">
    <subcellularLocation>
        <location evidence="1">Endoplasmic reticulum</location>
    </subcellularLocation>
</comment>
<dbReference type="PANTHER" id="PTHR12867:SF6">
    <property type="entry name" value="N-ACETYLGLUCOSAMINYLDIPHOSPHODOLICHOL N-ACETYLGLUCOSAMINYLTRANSFERASE"/>
    <property type="match status" value="1"/>
</dbReference>
<reference evidence="10 11" key="1">
    <citation type="submission" date="2024-02" db="EMBL/GenBank/DDBJ databases">
        <title>Chromosome-scale genome assembly of the rough periwinkle Littorina saxatilis.</title>
        <authorList>
            <person name="De Jode A."/>
            <person name="Faria R."/>
            <person name="Formenti G."/>
            <person name="Sims Y."/>
            <person name="Smith T.P."/>
            <person name="Tracey A."/>
            <person name="Wood J.M.D."/>
            <person name="Zagrodzka Z.B."/>
            <person name="Johannesson K."/>
            <person name="Butlin R.K."/>
            <person name="Leder E.H."/>
        </authorList>
    </citation>
    <scope>NUCLEOTIDE SEQUENCE [LARGE SCALE GENOMIC DNA]</scope>
    <source>
        <strain evidence="10">Snail1</strain>
        <tissue evidence="10">Muscle</tissue>
    </source>
</reference>
<keyword evidence="11" id="KW-1185">Reference proteome</keyword>
<dbReference type="AlphaFoldDB" id="A0AAN9B0B7"/>
<evidence type="ECO:0000256" key="3">
    <source>
        <dbReference type="ARBA" id="ARBA00012614"/>
    </source>
</evidence>
<dbReference type="InterPro" id="IPR039042">
    <property type="entry name" value="Alg13-like"/>
</dbReference>
<dbReference type="EC" id="2.4.1.141" evidence="3"/>
<organism evidence="10 11">
    <name type="scientific">Littorina saxatilis</name>
    <dbReference type="NCBI Taxonomy" id="31220"/>
    <lineage>
        <taxon>Eukaryota</taxon>
        <taxon>Metazoa</taxon>
        <taxon>Spiralia</taxon>
        <taxon>Lophotrochozoa</taxon>
        <taxon>Mollusca</taxon>
        <taxon>Gastropoda</taxon>
        <taxon>Caenogastropoda</taxon>
        <taxon>Littorinimorpha</taxon>
        <taxon>Littorinoidea</taxon>
        <taxon>Littorinidae</taxon>
        <taxon>Littorina</taxon>
    </lineage>
</organism>
<feature type="domain" description="Glycosyl transferase family 28 C-terminal" evidence="9">
    <location>
        <begin position="7"/>
        <end position="151"/>
    </location>
</feature>
<keyword evidence="7" id="KW-0256">Endoplasmic reticulum</keyword>
<protein>
    <recommendedName>
        <fullName evidence="4">UDP-N-acetylglucosamine transferase subunit ALG13</fullName>
        <ecNumber evidence="3">2.4.1.141</ecNumber>
    </recommendedName>
</protein>
<comment type="caution">
    <text evidence="10">The sequence shown here is derived from an EMBL/GenBank/DDBJ whole genome shotgun (WGS) entry which is preliminary data.</text>
</comment>
<dbReference type="Proteomes" id="UP001374579">
    <property type="component" value="Unassembled WGS sequence"/>
</dbReference>
<evidence type="ECO:0000256" key="5">
    <source>
        <dbReference type="ARBA" id="ARBA00022676"/>
    </source>
</evidence>
<evidence type="ECO:0000256" key="2">
    <source>
        <dbReference type="ARBA" id="ARBA00006962"/>
    </source>
</evidence>
<feature type="transmembrane region" description="Helical" evidence="8">
    <location>
        <begin position="173"/>
        <end position="191"/>
    </location>
</feature>
<keyword evidence="8" id="KW-0472">Membrane</keyword>
<keyword evidence="8" id="KW-1133">Transmembrane helix</keyword>
<dbReference type="PANTHER" id="PTHR12867">
    <property type="entry name" value="GLYCOSYL TRANSFERASE-RELATED"/>
    <property type="match status" value="1"/>
</dbReference>
<keyword evidence="5" id="KW-0328">Glycosyltransferase</keyword>
<keyword evidence="8" id="KW-0812">Transmembrane</keyword>
<evidence type="ECO:0000256" key="1">
    <source>
        <dbReference type="ARBA" id="ARBA00004240"/>
    </source>
</evidence>
<evidence type="ECO:0000259" key="9">
    <source>
        <dbReference type="Pfam" id="PF04101"/>
    </source>
</evidence>
<dbReference type="Gene3D" id="3.40.50.2000">
    <property type="entry name" value="Glycogen Phosphorylase B"/>
    <property type="match status" value="1"/>
</dbReference>
<evidence type="ECO:0000256" key="6">
    <source>
        <dbReference type="ARBA" id="ARBA00022679"/>
    </source>
</evidence>
<evidence type="ECO:0000256" key="7">
    <source>
        <dbReference type="ARBA" id="ARBA00022824"/>
    </source>
</evidence>
<accession>A0AAN9B0B7</accession>
<sequence length="221" mass="24100">MTGKCAFVTVGTTEFDQLIQSATSSDVCKALRQLGYTQLLLQIGRGQFEPEATELSDHSPAVHFYRFKDSIADDIKAANLVICHAGAGSVLETLGAGKAAVVVINDQLMDNHQVELARQLQRLGHLYYCTCRTLHKTLEEADFTSLQPFTPGTPTLFTSHLDSLLTGPPGTGATLVFLFHLSWIGMLAVLYMLTPTVALLLLLTVSCLAVFVFWGEPKKVQ</sequence>
<dbReference type="GO" id="GO:0006488">
    <property type="term" value="P:dolichol-linked oligosaccharide biosynthetic process"/>
    <property type="evidence" value="ECO:0007669"/>
    <property type="project" value="InterPro"/>
</dbReference>
<dbReference type="SUPFAM" id="SSF53756">
    <property type="entry name" value="UDP-Glycosyltransferase/glycogen phosphorylase"/>
    <property type="match status" value="1"/>
</dbReference>
<dbReference type="GO" id="GO:0005783">
    <property type="term" value="C:endoplasmic reticulum"/>
    <property type="evidence" value="ECO:0007669"/>
    <property type="project" value="UniProtKB-SubCell"/>
</dbReference>
<dbReference type="EMBL" id="JBAMIC010000014">
    <property type="protein sequence ID" value="KAK7096306.1"/>
    <property type="molecule type" value="Genomic_DNA"/>
</dbReference>
<evidence type="ECO:0000256" key="4">
    <source>
        <dbReference type="ARBA" id="ARBA00017468"/>
    </source>
</evidence>
<evidence type="ECO:0000256" key="8">
    <source>
        <dbReference type="SAM" id="Phobius"/>
    </source>
</evidence>
<dbReference type="Pfam" id="PF04101">
    <property type="entry name" value="Glyco_tran_28_C"/>
    <property type="match status" value="1"/>
</dbReference>
<comment type="similarity">
    <text evidence="2">Belongs to the glycosyltransferase 28 family.</text>
</comment>
<evidence type="ECO:0000313" key="10">
    <source>
        <dbReference type="EMBL" id="KAK7096306.1"/>
    </source>
</evidence>
<keyword evidence="6" id="KW-0808">Transferase</keyword>
<gene>
    <name evidence="10" type="ORF">V1264_005613</name>
</gene>
<proteinExistence type="inferred from homology"/>
<evidence type="ECO:0000313" key="11">
    <source>
        <dbReference type="Proteomes" id="UP001374579"/>
    </source>
</evidence>
<dbReference type="GO" id="GO:0004577">
    <property type="term" value="F:N-acetylglucosaminyldiphosphodolichol N-acetylglucosaminyltransferase activity"/>
    <property type="evidence" value="ECO:0007669"/>
    <property type="project" value="UniProtKB-EC"/>
</dbReference>
<feature type="transmembrane region" description="Helical" evidence="8">
    <location>
        <begin position="197"/>
        <end position="215"/>
    </location>
</feature>
<name>A0AAN9B0B7_9CAEN</name>
<dbReference type="InterPro" id="IPR007235">
    <property type="entry name" value="Glyco_trans_28_C"/>
</dbReference>